<keyword evidence="5" id="KW-1185">Reference proteome</keyword>
<accession>A0A2N3L3W3</accession>
<reference evidence="4 5" key="1">
    <citation type="submission" date="2017-09" db="EMBL/GenBank/DDBJ databases">
        <title>Biodiversity and function of Thalassospira species in the particle-attached aromatic-hydrocarbon-degrading consortia from the surface seawater of the China South Sea.</title>
        <authorList>
            <person name="Dong C."/>
            <person name="Lai Q."/>
            <person name="Shao Z."/>
        </authorList>
    </citation>
    <scope>NUCLEOTIDE SEQUENCE [LARGE SCALE GENOMIC DNA]</scope>
    <source>
        <strain evidence="4 5">139Z-12</strain>
    </source>
</reference>
<dbReference type="InterPro" id="IPR024455">
    <property type="entry name" value="Phage_capsid"/>
</dbReference>
<dbReference type="InterPro" id="IPR054612">
    <property type="entry name" value="Phage_capsid-like_C"/>
</dbReference>
<sequence>MNLKEMLERRAKLVAELEAIAKGDSLTDEQRADFDKKEAEVSKLDEDITRAKKLEQRRSEAADQVPADDAAAGADAAASGGDRSQPPFANRPTAPAAPAEQRNVANEFGMFVRSYALAEVNRREGRNTVQPSAVAQGLYGERHAVVADLERAQTLSENATGGFLVTPNYMPEIIKLFGPNTIVRQNASVVPGNGSYMKGRTGASFGYVGENEQGAETGVTFGMMTMAEKDISGILPISKKLLRNASNYGIEAYCRDEMVRGASEFEDRKFLYGTGVGKEVKGYYNAILAANVFAAANKTAPTRDEVIVELNKVLKAFLSANVPMAGTNPRWFMSPLTKLYLEDLMVGDVLAFPTLQGDNPTLKGFPVDTSTQVTGPSGSGGDIFFGCHSYAMVGDSVAMSLSTSDQASYVDGNGATVNMWAQGMLGIKLDMSHDFAFRYDQAFARISAVKWGQ</sequence>
<gene>
    <name evidence="4" type="ORF">COO92_16285</name>
</gene>
<feature type="compositionally biased region" description="Basic and acidic residues" evidence="2">
    <location>
        <begin position="28"/>
        <end position="61"/>
    </location>
</feature>
<evidence type="ECO:0000256" key="1">
    <source>
        <dbReference type="ARBA" id="ARBA00004328"/>
    </source>
</evidence>
<proteinExistence type="predicted"/>
<dbReference type="NCBIfam" id="TIGR01554">
    <property type="entry name" value="major_cap_HK97"/>
    <property type="match status" value="1"/>
</dbReference>
<dbReference type="Proteomes" id="UP000233332">
    <property type="component" value="Unassembled WGS sequence"/>
</dbReference>
<organism evidence="4 5">
    <name type="scientific">Thalassospira lohafexi</name>
    <dbReference type="NCBI Taxonomy" id="744227"/>
    <lineage>
        <taxon>Bacteria</taxon>
        <taxon>Pseudomonadati</taxon>
        <taxon>Pseudomonadota</taxon>
        <taxon>Alphaproteobacteria</taxon>
        <taxon>Rhodospirillales</taxon>
        <taxon>Thalassospiraceae</taxon>
        <taxon>Thalassospira</taxon>
    </lineage>
</organism>
<dbReference type="Gene3D" id="3.30.2400.10">
    <property type="entry name" value="Major capsid protein gp5"/>
    <property type="match status" value="1"/>
</dbReference>
<evidence type="ECO:0000313" key="4">
    <source>
        <dbReference type="EMBL" id="PKR57498.1"/>
    </source>
</evidence>
<feature type="domain" description="Phage capsid-like C-terminal" evidence="3">
    <location>
        <begin position="161"/>
        <end position="446"/>
    </location>
</feature>
<dbReference type="Pfam" id="PF05065">
    <property type="entry name" value="Phage_capsid"/>
    <property type="match status" value="1"/>
</dbReference>
<evidence type="ECO:0000259" key="3">
    <source>
        <dbReference type="Pfam" id="PF05065"/>
    </source>
</evidence>
<dbReference type="AlphaFoldDB" id="A0A2N3L3W3"/>
<feature type="region of interest" description="Disordered" evidence="2">
    <location>
        <begin position="26"/>
        <end position="99"/>
    </location>
</feature>
<feature type="compositionally biased region" description="Low complexity" evidence="2">
    <location>
        <begin position="62"/>
        <end position="82"/>
    </location>
</feature>
<evidence type="ECO:0000256" key="2">
    <source>
        <dbReference type="SAM" id="MobiDB-lite"/>
    </source>
</evidence>
<dbReference type="EMBL" id="NXGX01000006">
    <property type="protein sequence ID" value="PKR57498.1"/>
    <property type="molecule type" value="Genomic_DNA"/>
</dbReference>
<comment type="caution">
    <text evidence="4">The sequence shown here is derived from an EMBL/GenBank/DDBJ whole genome shotgun (WGS) entry which is preliminary data.</text>
</comment>
<evidence type="ECO:0000313" key="5">
    <source>
        <dbReference type="Proteomes" id="UP000233332"/>
    </source>
</evidence>
<protein>
    <submittedName>
        <fullName evidence="4">Phage major capsid protein</fullName>
    </submittedName>
</protein>
<dbReference type="SUPFAM" id="SSF56563">
    <property type="entry name" value="Major capsid protein gp5"/>
    <property type="match status" value="1"/>
</dbReference>
<name>A0A2N3L3W3_9PROT</name>
<dbReference type="RefSeq" id="WP_101303799.1">
    <property type="nucleotide sequence ID" value="NZ_NXGX01000006.1"/>
</dbReference>
<comment type="subcellular location">
    <subcellularLocation>
        <location evidence="1">Virion</location>
    </subcellularLocation>
</comment>